<reference evidence="10" key="1">
    <citation type="submission" date="2013-12" db="EMBL/GenBank/DDBJ databases">
        <authorList>
            <person name="Genoscope - CEA"/>
        </authorList>
    </citation>
    <scope>NUCLEOTIDE SEQUENCE</scope>
    <source>
        <strain evidence="10">CBS 1993</strain>
    </source>
</reference>
<dbReference type="OrthoDB" id="297496at2759"/>
<dbReference type="GO" id="GO:0015271">
    <property type="term" value="F:outward rectifier potassium channel activity"/>
    <property type="evidence" value="ECO:0007669"/>
    <property type="project" value="TreeGrafter"/>
</dbReference>
<dbReference type="Gene3D" id="1.10.287.70">
    <property type="match status" value="3"/>
</dbReference>
<organism evidence="10 11">
    <name type="scientific">Kuraishia capsulata CBS 1993</name>
    <dbReference type="NCBI Taxonomy" id="1382522"/>
    <lineage>
        <taxon>Eukaryota</taxon>
        <taxon>Fungi</taxon>
        <taxon>Dikarya</taxon>
        <taxon>Ascomycota</taxon>
        <taxon>Saccharomycotina</taxon>
        <taxon>Pichiomycetes</taxon>
        <taxon>Pichiales</taxon>
        <taxon>Pichiaceae</taxon>
        <taxon>Kuraishia</taxon>
    </lineage>
</organism>
<dbReference type="GO" id="GO:0005886">
    <property type="term" value="C:plasma membrane"/>
    <property type="evidence" value="ECO:0007669"/>
    <property type="project" value="TreeGrafter"/>
</dbReference>
<feature type="transmembrane region" description="Helical" evidence="8">
    <location>
        <begin position="311"/>
        <end position="328"/>
    </location>
</feature>
<evidence type="ECO:0000256" key="6">
    <source>
        <dbReference type="ARBA" id="ARBA00023136"/>
    </source>
</evidence>
<dbReference type="InterPro" id="IPR013099">
    <property type="entry name" value="K_chnl_dom"/>
</dbReference>
<keyword evidence="7" id="KW-0407">Ion channel</keyword>
<gene>
    <name evidence="10" type="ORF">KUCA_T00002670001</name>
</gene>
<dbReference type="Proteomes" id="UP000019384">
    <property type="component" value="Unassembled WGS sequence"/>
</dbReference>
<dbReference type="PANTHER" id="PTHR11003">
    <property type="entry name" value="POTASSIUM CHANNEL, SUBFAMILY K"/>
    <property type="match status" value="1"/>
</dbReference>
<evidence type="ECO:0000256" key="8">
    <source>
        <dbReference type="SAM" id="Phobius"/>
    </source>
</evidence>
<evidence type="ECO:0000259" key="9">
    <source>
        <dbReference type="Pfam" id="PF07885"/>
    </source>
</evidence>
<evidence type="ECO:0000256" key="2">
    <source>
        <dbReference type="ARBA" id="ARBA00022448"/>
    </source>
</evidence>
<dbReference type="GO" id="GO:0022841">
    <property type="term" value="F:potassium ion leak channel activity"/>
    <property type="evidence" value="ECO:0007669"/>
    <property type="project" value="TreeGrafter"/>
</dbReference>
<feature type="transmembrane region" description="Helical" evidence="8">
    <location>
        <begin position="469"/>
        <end position="492"/>
    </location>
</feature>
<feature type="domain" description="Potassium channel" evidence="9">
    <location>
        <begin position="288"/>
        <end position="360"/>
    </location>
</feature>
<feature type="transmembrane region" description="Helical" evidence="8">
    <location>
        <begin position="282"/>
        <end position="304"/>
    </location>
</feature>
<dbReference type="HOGENOM" id="CLU_013394_2_0_1"/>
<sequence length="675" mass="76244">MEIRQSSRARMEDSTHLQYTSGVEALLSPHTTLQSSPQVTQTSDDIANIGIDPEEDSGADPNVFLGEDEQAFEQTAPEQDLELGPYASNVIPDVKDYYRTLLNTNNWSIEDLAVKPGDRGFTIWFAMSSYFPLIAGCIGPVGNLMSLCAIICKWRVERETDKQVTDLGWMMKVNGISVMFGLISNISLLLNFRKSLRYTVSQVVSISGWFIAGCLLLALVISAKFTYFYSGSPYFPSEGYWFAVITVVLYFSCFTILLLNEVGFMLKKYPPLFNIDGVQKSLMTQSIALCIWLFWGAAVFAKLLDISFAEGIYFGVVTILTIGLGDFIPKTGVGMFVVLLWVTFGLVSFGLVISTIRELVIFSGSSTSHWHKVESARRKNFKSITAPLTSRESFEVMRKVTRLGSAEEKATSLLAIVSLWATFWLMGALVFHYVESWDYGVSCYFCFLCLVTIGYGTPSPITHGGRAFFVVWGLCAVPLMTILVSNLGDILFASLQDANNIKVIDRSLNWINRSWLSKWVLVRWTNRLLKKAEPGVDMTSKLETASSFNSDVLPPFVHGHLASHTHIREGICDDPSLEKLLKIQEILFHLKRSVTTLRKEPLKKYTFDEWNQMMNLVGRATKANQPLFWISDDSPFRFPFDEPQYFTFYYIHTLEVQLASLASELDRSHMKRHRE</sequence>
<protein>
    <recommendedName>
        <fullName evidence="9">Potassium channel domain-containing protein</fullName>
    </recommendedName>
</protein>
<evidence type="ECO:0000313" key="11">
    <source>
        <dbReference type="Proteomes" id="UP000019384"/>
    </source>
</evidence>
<keyword evidence="3 8" id="KW-0812">Transmembrane</keyword>
<dbReference type="Pfam" id="PF07885">
    <property type="entry name" value="Ion_trans_2"/>
    <property type="match status" value="2"/>
</dbReference>
<feature type="transmembrane region" description="Helical" evidence="8">
    <location>
        <begin position="439"/>
        <end position="457"/>
    </location>
</feature>
<keyword evidence="11" id="KW-1185">Reference proteome</keyword>
<keyword evidence="4 8" id="KW-1133">Transmembrane helix</keyword>
<dbReference type="SUPFAM" id="SSF81324">
    <property type="entry name" value="Voltage-gated potassium channels"/>
    <property type="match status" value="2"/>
</dbReference>
<evidence type="ECO:0000256" key="5">
    <source>
        <dbReference type="ARBA" id="ARBA00023065"/>
    </source>
</evidence>
<keyword evidence="6 8" id="KW-0472">Membrane</keyword>
<comment type="subcellular location">
    <subcellularLocation>
        <location evidence="1">Membrane</location>
        <topology evidence="1">Multi-pass membrane protein</topology>
    </subcellularLocation>
</comment>
<dbReference type="GeneID" id="34520084"/>
<feature type="transmembrane region" description="Helical" evidence="8">
    <location>
        <begin position="173"/>
        <end position="192"/>
    </location>
</feature>
<keyword evidence="2" id="KW-0813">Transport</keyword>
<evidence type="ECO:0000256" key="7">
    <source>
        <dbReference type="ARBA" id="ARBA00023303"/>
    </source>
</evidence>
<dbReference type="InterPro" id="IPR003280">
    <property type="entry name" value="2pore_dom_K_chnl"/>
</dbReference>
<dbReference type="PANTHER" id="PTHR11003:SF330">
    <property type="entry name" value="POTASSIUM CHANNEL DOMAIN-CONTAINING PROTEIN"/>
    <property type="match status" value="1"/>
</dbReference>
<feature type="transmembrane region" description="Helical" evidence="8">
    <location>
        <begin position="239"/>
        <end position="262"/>
    </location>
</feature>
<feature type="transmembrane region" description="Helical" evidence="8">
    <location>
        <begin position="334"/>
        <end position="356"/>
    </location>
</feature>
<dbReference type="GO" id="GO:0030322">
    <property type="term" value="P:stabilization of membrane potential"/>
    <property type="evidence" value="ECO:0007669"/>
    <property type="project" value="TreeGrafter"/>
</dbReference>
<keyword evidence="5" id="KW-0406">Ion transport</keyword>
<evidence type="ECO:0000256" key="1">
    <source>
        <dbReference type="ARBA" id="ARBA00004141"/>
    </source>
</evidence>
<dbReference type="RefSeq" id="XP_022458696.1">
    <property type="nucleotide sequence ID" value="XM_022602942.1"/>
</dbReference>
<dbReference type="AlphaFoldDB" id="W6MK48"/>
<evidence type="ECO:0000313" key="10">
    <source>
        <dbReference type="EMBL" id="CDK26696.1"/>
    </source>
</evidence>
<feature type="transmembrane region" description="Helical" evidence="8">
    <location>
        <begin position="412"/>
        <end position="433"/>
    </location>
</feature>
<accession>W6MK48</accession>
<feature type="domain" description="Potassium channel" evidence="9">
    <location>
        <begin position="420"/>
        <end position="492"/>
    </location>
</feature>
<evidence type="ECO:0000256" key="4">
    <source>
        <dbReference type="ARBA" id="ARBA00022989"/>
    </source>
</evidence>
<evidence type="ECO:0000256" key="3">
    <source>
        <dbReference type="ARBA" id="ARBA00022692"/>
    </source>
</evidence>
<feature type="transmembrane region" description="Helical" evidence="8">
    <location>
        <begin position="130"/>
        <end position="152"/>
    </location>
</feature>
<reference evidence="10" key="2">
    <citation type="submission" date="2014-02" db="EMBL/GenBank/DDBJ databases">
        <title>Complete DNA sequence of /Kuraishia capsulata/ illustrates novel genomic features among budding yeasts (/Saccharomycotina/).</title>
        <authorList>
            <person name="Morales L."/>
            <person name="Noel B."/>
            <person name="Porcel B."/>
            <person name="Marcet-Houben M."/>
            <person name="Hullo M-F."/>
            <person name="Sacerdot C."/>
            <person name="Tekaia F."/>
            <person name="Leh-Louis V."/>
            <person name="Despons L."/>
            <person name="Khanna V."/>
            <person name="Aury J-M."/>
            <person name="Barbe V."/>
            <person name="Couloux A."/>
            <person name="Labadie K."/>
            <person name="Pelletier E."/>
            <person name="Souciet J-L."/>
            <person name="Boekhout T."/>
            <person name="Gabaldon T."/>
            <person name="Wincker P."/>
            <person name="Dujon B."/>
        </authorList>
    </citation>
    <scope>NUCLEOTIDE SEQUENCE</scope>
    <source>
        <strain evidence="10">CBS 1993</strain>
    </source>
</reference>
<dbReference type="STRING" id="1382522.W6MK48"/>
<feature type="transmembrane region" description="Helical" evidence="8">
    <location>
        <begin position="204"/>
        <end position="227"/>
    </location>
</feature>
<name>W6MK48_9ASCO</name>
<dbReference type="EMBL" id="HG793127">
    <property type="protein sequence ID" value="CDK26696.1"/>
    <property type="molecule type" value="Genomic_DNA"/>
</dbReference>
<proteinExistence type="predicted"/>